<dbReference type="Proteomes" id="UP000178606">
    <property type="component" value="Unassembled WGS sequence"/>
</dbReference>
<dbReference type="EMBL" id="MFKF01000335">
    <property type="protein sequence ID" value="OGG46195.1"/>
    <property type="molecule type" value="Genomic_DNA"/>
</dbReference>
<proteinExistence type="predicted"/>
<dbReference type="InterPro" id="IPR052924">
    <property type="entry name" value="OsmC/Ohr_hydroprdx_reductase"/>
</dbReference>
<evidence type="ECO:0000313" key="2">
    <source>
        <dbReference type="Proteomes" id="UP000178606"/>
    </source>
</evidence>
<sequence>MSTDTASYGLHIGPQVKAQATRQFVTPAAPPPPPTPGEPRRGGFVVKSRAVQNLQFRATVEGHEFLSDEGLESGGNDAGPAPLRYFLAGIMMCHQVMIVKSATLLDLHLHNLESDITGISGRVAAGEPGGFIKLLMNVNIESQNSDDQIKKIVEQAGERCGAFVTIQRAASVDLKLTHNGQVIQERTYGVQSK</sequence>
<evidence type="ECO:0000313" key="1">
    <source>
        <dbReference type="EMBL" id="OGG46195.1"/>
    </source>
</evidence>
<dbReference type="InterPro" id="IPR036102">
    <property type="entry name" value="OsmC/Ohrsf"/>
</dbReference>
<accession>A0A1F6CAH2</accession>
<name>A0A1F6CAH2_HANXR</name>
<dbReference type="Gene3D" id="3.30.300.20">
    <property type="match status" value="1"/>
</dbReference>
<reference evidence="1 2" key="1">
    <citation type="journal article" date="2016" name="Nat. Commun.">
        <title>Thousands of microbial genomes shed light on interconnected biogeochemical processes in an aquifer system.</title>
        <authorList>
            <person name="Anantharaman K."/>
            <person name="Brown C.T."/>
            <person name="Hug L.A."/>
            <person name="Sharon I."/>
            <person name="Castelle C.J."/>
            <person name="Probst A.J."/>
            <person name="Thomas B.C."/>
            <person name="Singh A."/>
            <person name="Wilkins M.J."/>
            <person name="Karaoz U."/>
            <person name="Brodie E.L."/>
            <person name="Williams K.H."/>
            <person name="Hubbard S.S."/>
            <person name="Banfield J.F."/>
        </authorList>
    </citation>
    <scope>NUCLEOTIDE SEQUENCE [LARGE SCALE GENOMIC DNA]</scope>
    <source>
        <strain evidence="2">RIFCSPLOWO2_12_FULL_64_10</strain>
    </source>
</reference>
<dbReference type="PANTHER" id="PTHR35368">
    <property type="entry name" value="HYDROPEROXIDE REDUCTASE"/>
    <property type="match status" value="1"/>
</dbReference>
<comment type="caution">
    <text evidence="1">The sequence shown here is derived from an EMBL/GenBank/DDBJ whole genome shotgun (WGS) entry which is preliminary data.</text>
</comment>
<dbReference type="InterPro" id="IPR015946">
    <property type="entry name" value="KH_dom-like_a/b"/>
</dbReference>
<dbReference type="Pfam" id="PF02566">
    <property type="entry name" value="OsmC"/>
    <property type="match status" value="1"/>
</dbReference>
<dbReference type="SUPFAM" id="SSF82784">
    <property type="entry name" value="OsmC-like"/>
    <property type="match status" value="1"/>
</dbReference>
<protein>
    <recommendedName>
        <fullName evidence="3">Osmotically inducible protein OsmC</fullName>
    </recommendedName>
</protein>
<dbReference type="InterPro" id="IPR003718">
    <property type="entry name" value="OsmC/Ohr_fam"/>
</dbReference>
<dbReference type="PANTHER" id="PTHR35368:SF1">
    <property type="entry name" value="HYDROPEROXIDE REDUCTASE"/>
    <property type="match status" value="1"/>
</dbReference>
<gene>
    <name evidence="1" type="ORF">A3F84_04145</name>
</gene>
<dbReference type="AlphaFoldDB" id="A0A1F6CAH2"/>
<organism evidence="1 2">
    <name type="scientific">Handelsmanbacteria sp. (strain RIFCSPLOWO2_12_FULL_64_10)</name>
    <dbReference type="NCBI Taxonomy" id="1817868"/>
    <lineage>
        <taxon>Bacteria</taxon>
        <taxon>Candidatus Handelsmaniibacteriota</taxon>
    </lineage>
</organism>
<evidence type="ECO:0008006" key="3">
    <source>
        <dbReference type="Google" id="ProtNLM"/>
    </source>
</evidence>